<comment type="catalytic activity">
    <reaction evidence="20">
        <text>gamma-L-glutamyl-L-glutamyl-[protein] + H2O = L-glutamyl-[protein] + L-glutamate</text>
        <dbReference type="Rhea" id="RHEA:60152"/>
        <dbReference type="Rhea" id="RHEA-COMP:10208"/>
        <dbReference type="Rhea" id="RHEA-COMP:15517"/>
        <dbReference type="ChEBI" id="CHEBI:15377"/>
        <dbReference type="ChEBI" id="CHEBI:29973"/>
        <dbReference type="ChEBI" id="CHEBI:29985"/>
        <dbReference type="ChEBI" id="CHEBI:143622"/>
    </reaction>
    <physiologicalReaction direction="left-to-right" evidence="20">
        <dbReference type="Rhea" id="RHEA:60153"/>
    </physiologicalReaction>
</comment>
<dbReference type="Gene3D" id="2.60.40.3120">
    <property type="match status" value="1"/>
</dbReference>
<dbReference type="MEROPS" id="M14.025"/>
<dbReference type="Pfam" id="PF00246">
    <property type="entry name" value="Peptidase_M14"/>
    <property type="match status" value="1"/>
</dbReference>
<evidence type="ECO:0000313" key="24">
    <source>
        <dbReference type="Proteomes" id="UP000078046"/>
    </source>
</evidence>
<evidence type="ECO:0000256" key="15">
    <source>
        <dbReference type="ARBA" id="ARBA00024524"/>
    </source>
</evidence>
<evidence type="ECO:0000256" key="5">
    <source>
        <dbReference type="ARBA" id="ARBA00005988"/>
    </source>
</evidence>
<comment type="catalytic activity">
    <reaction evidence="15">
        <text>C-terminal L-alpha-aminoacyl-L-glutamyl-L-glutamyl-[tubulin] + H2O = C-terminal L-alpha-aminoacyl-L-glutamyl-[tubulin] + L-glutamate</text>
        <dbReference type="Rhea" id="RHEA:63792"/>
        <dbReference type="Rhea" id="RHEA-COMP:16435"/>
        <dbReference type="Rhea" id="RHEA-COMP:16436"/>
        <dbReference type="ChEBI" id="CHEBI:15377"/>
        <dbReference type="ChEBI" id="CHEBI:29985"/>
        <dbReference type="ChEBI" id="CHEBI:149555"/>
        <dbReference type="ChEBI" id="CHEBI:149556"/>
        <dbReference type="EC" id="3.4.17.24"/>
    </reaction>
    <physiologicalReaction direction="left-to-right" evidence="15">
        <dbReference type="Rhea" id="RHEA:63793"/>
    </physiologicalReaction>
</comment>
<dbReference type="EMBL" id="LWCA01000324">
    <property type="protein sequence ID" value="OAF69171.1"/>
    <property type="molecule type" value="Genomic_DNA"/>
</dbReference>
<evidence type="ECO:0000256" key="8">
    <source>
        <dbReference type="ARBA" id="ARBA00022723"/>
    </source>
</evidence>
<evidence type="ECO:0000256" key="4">
    <source>
        <dbReference type="ARBA" id="ARBA00004214"/>
    </source>
</evidence>
<evidence type="ECO:0000256" key="21">
    <source>
        <dbReference type="PROSITE-ProRule" id="PRU01379"/>
    </source>
</evidence>
<dbReference type="AlphaFoldDB" id="A0A177B6F3"/>
<keyword evidence="9" id="KW-0378">Hydrolase</keyword>
<evidence type="ECO:0000256" key="9">
    <source>
        <dbReference type="ARBA" id="ARBA00022801"/>
    </source>
</evidence>
<dbReference type="SUPFAM" id="SSF53187">
    <property type="entry name" value="Zn-dependent exopeptidases"/>
    <property type="match status" value="1"/>
</dbReference>
<evidence type="ECO:0000256" key="11">
    <source>
        <dbReference type="ARBA" id="ARBA00023049"/>
    </source>
</evidence>
<evidence type="ECO:0000256" key="6">
    <source>
        <dbReference type="ARBA" id="ARBA00022490"/>
    </source>
</evidence>
<evidence type="ECO:0000256" key="19">
    <source>
        <dbReference type="ARBA" id="ARBA00032928"/>
    </source>
</evidence>
<comment type="cofactor">
    <cofactor evidence="1">
        <name>Zn(2+)</name>
        <dbReference type="ChEBI" id="CHEBI:29105"/>
    </cofactor>
</comment>
<comment type="caution">
    <text evidence="21">Lacks conserved residue(s) required for the propagation of feature annotation.</text>
</comment>
<name>A0A177B6F3_9BILA</name>
<dbReference type="CDD" id="cd06236">
    <property type="entry name" value="M14_AGBL5_like"/>
    <property type="match status" value="1"/>
</dbReference>
<comment type="subcellular location">
    <subcellularLocation>
        <location evidence="3">Cytoplasm</location>
        <location evidence="3">Cytoskeleton</location>
        <location evidence="3">Spindle</location>
    </subcellularLocation>
    <subcellularLocation>
        <location evidence="4">Midbody</location>
    </subcellularLocation>
    <subcellularLocation>
        <location evidence="2">Nucleus</location>
    </subcellularLocation>
</comment>
<dbReference type="InterPro" id="IPR000834">
    <property type="entry name" value="Peptidase_M14"/>
</dbReference>
<dbReference type="OrthoDB" id="10253041at2759"/>
<keyword evidence="12" id="KW-0206">Cytoskeleton</keyword>
<dbReference type="PROSITE" id="PS52035">
    <property type="entry name" value="PEPTIDASE_M14"/>
    <property type="match status" value="1"/>
</dbReference>
<dbReference type="InterPro" id="IPR034286">
    <property type="entry name" value="M14_AGBL5-like"/>
</dbReference>
<dbReference type="InterPro" id="IPR050821">
    <property type="entry name" value="Cytosolic_carboxypeptidase"/>
</dbReference>
<dbReference type="Proteomes" id="UP000078046">
    <property type="component" value="Unassembled WGS sequence"/>
</dbReference>
<keyword evidence="24" id="KW-1185">Reference proteome</keyword>
<dbReference type="EC" id="3.4.17.24" evidence="17"/>
<feature type="domain" description="Peptidase M14" evidence="22">
    <location>
        <begin position="141"/>
        <end position="523"/>
    </location>
</feature>
<gene>
    <name evidence="23" type="ORF">A3Q56_03090</name>
</gene>
<evidence type="ECO:0000256" key="17">
    <source>
        <dbReference type="ARBA" id="ARBA00026108"/>
    </source>
</evidence>
<dbReference type="GO" id="GO:0006508">
    <property type="term" value="P:proteolysis"/>
    <property type="evidence" value="ECO:0007669"/>
    <property type="project" value="UniProtKB-KW"/>
</dbReference>
<keyword evidence="8" id="KW-0479">Metal-binding</keyword>
<comment type="catalytic activity">
    <reaction evidence="16">
        <text>C-terminal L-alpha-aminoacyl-L-glutamyl-[tubulin] + H2O = C-terminal L-alpha-aminoacyl-[tubulin] + L-glutamate</text>
        <dbReference type="Rhea" id="RHEA:63796"/>
        <dbReference type="Rhea" id="RHEA-COMP:16436"/>
        <dbReference type="Rhea" id="RHEA-COMP:16437"/>
        <dbReference type="ChEBI" id="CHEBI:15377"/>
        <dbReference type="ChEBI" id="CHEBI:29985"/>
        <dbReference type="ChEBI" id="CHEBI:90782"/>
        <dbReference type="ChEBI" id="CHEBI:149556"/>
        <dbReference type="EC" id="3.4.17.24"/>
    </reaction>
    <physiologicalReaction direction="left-to-right" evidence="16">
        <dbReference type="Rhea" id="RHEA:63797"/>
    </physiologicalReaction>
</comment>
<comment type="caution">
    <text evidence="23">The sequence shown here is derived from an EMBL/GenBank/DDBJ whole genome shotgun (WGS) entry which is preliminary data.</text>
</comment>
<organism evidence="23 24">
    <name type="scientific">Intoshia linei</name>
    <dbReference type="NCBI Taxonomy" id="1819745"/>
    <lineage>
        <taxon>Eukaryota</taxon>
        <taxon>Metazoa</taxon>
        <taxon>Spiralia</taxon>
        <taxon>Lophotrochozoa</taxon>
        <taxon>Mesozoa</taxon>
        <taxon>Orthonectida</taxon>
        <taxon>Rhopaluridae</taxon>
        <taxon>Intoshia</taxon>
    </lineage>
</organism>
<evidence type="ECO:0000256" key="16">
    <source>
        <dbReference type="ARBA" id="ARBA00024627"/>
    </source>
</evidence>
<keyword evidence="7" id="KW-0645">Protease</keyword>
<evidence type="ECO:0000256" key="13">
    <source>
        <dbReference type="ARBA" id="ARBA00023242"/>
    </source>
</evidence>
<dbReference type="PANTHER" id="PTHR12756">
    <property type="entry name" value="CYTOSOLIC CARBOXYPEPTIDASE"/>
    <property type="match status" value="1"/>
</dbReference>
<reference evidence="23 24" key="1">
    <citation type="submission" date="2016-04" db="EMBL/GenBank/DDBJ databases">
        <title>The genome of Intoshia linei affirms orthonectids as highly simplified spiralians.</title>
        <authorList>
            <person name="Mikhailov K.V."/>
            <person name="Slusarev G.S."/>
            <person name="Nikitin M.A."/>
            <person name="Logacheva M.D."/>
            <person name="Penin A."/>
            <person name="Aleoshin V."/>
            <person name="Panchin Y.V."/>
        </authorList>
    </citation>
    <scope>NUCLEOTIDE SEQUENCE [LARGE SCALE GENOMIC DNA]</scope>
    <source>
        <strain evidence="23">Intl2013</strain>
        <tissue evidence="23">Whole animal</tissue>
    </source>
</reference>
<evidence type="ECO:0000256" key="10">
    <source>
        <dbReference type="ARBA" id="ARBA00022833"/>
    </source>
</evidence>
<keyword evidence="11" id="KW-0482">Metalloprotease</keyword>
<evidence type="ECO:0000256" key="7">
    <source>
        <dbReference type="ARBA" id="ARBA00022670"/>
    </source>
</evidence>
<dbReference type="GO" id="GO:0030496">
    <property type="term" value="C:midbody"/>
    <property type="evidence" value="ECO:0007669"/>
    <property type="project" value="UniProtKB-SubCell"/>
</dbReference>
<evidence type="ECO:0000313" key="23">
    <source>
        <dbReference type="EMBL" id="OAF69171.1"/>
    </source>
</evidence>
<dbReference type="Gene3D" id="3.40.630.10">
    <property type="entry name" value="Zn peptidases"/>
    <property type="match status" value="2"/>
</dbReference>
<dbReference type="GO" id="GO:0005634">
    <property type="term" value="C:nucleus"/>
    <property type="evidence" value="ECO:0007669"/>
    <property type="project" value="UniProtKB-SubCell"/>
</dbReference>
<evidence type="ECO:0000256" key="14">
    <source>
        <dbReference type="ARBA" id="ARBA00024141"/>
    </source>
</evidence>
<keyword evidence="6" id="KW-0963">Cytoplasm</keyword>
<dbReference type="GO" id="GO:0008270">
    <property type="term" value="F:zinc ion binding"/>
    <property type="evidence" value="ECO:0007669"/>
    <property type="project" value="InterPro"/>
</dbReference>
<proteinExistence type="inferred from homology"/>
<sequence>MEKSFGNIVFSSKFDSGNLARVEEASIEEDSDKIYVFNIWTRLDCEGTIYENSNRSWFYFSVTGVPIGSMVQFNIMNLNRHGKLFGQGFAPVTRTIPGKLGWERVSSRVVYDFISSETKILTFHHKFTAALKSFTYFAFTYPWSYEKCQTQLEKLDRKYANCKLGEIYYYRELLCLSKGGNRIDLITISNFSKLTECEDRIDKRLFPEPKPRCQTFRDKKVYFLSARVHPGETPSSFVYKGFIEFLLRENDERSVKLRKRFVFKIIPMLNPDGVKCGHYRTNLEGINLNRMYMGIPDFEKYPSIYAVKSLLIYYHFMNRMDPNGKFNYINALSKYTHLSKFSKCLAHFTQPNLPAVKSNGSNASMITNNEKGTTDFTESSKSLNVCEKSNGVSFFHQLDFTKNGSKNLISVNTDFKDINIDTLYNLNKPCSGIAFYFDLHAHASKRGCFFYGNHFETEDEQVDNILFAKLMALNTPHFDFNASNFSFKNMYMKDSNRMSSKEGSGRVSICKTFGLINRDIESY</sequence>
<evidence type="ECO:0000256" key="2">
    <source>
        <dbReference type="ARBA" id="ARBA00004123"/>
    </source>
</evidence>
<evidence type="ECO:0000256" key="20">
    <source>
        <dbReference type="ARBA" id="ARBA00047714"/>
    </source>
</evidence>
<evidence type="ECO:0000256" key="3">
    <source>
        <dbReference type="ARBA" id="ARBA00004186"/>
    </source>
</evidence>
<accession>A0A177B6F3</accession>
<dbReference type="GO" id="GO:0004181">
    <property type="term" value="F:metallocarboxypeptidase activity"/>
    <property type="evidence" value="ECO:0007669"/>
    <property type="project" value="InterPro"/>
</dbReference>
<protein>
    <recommendedName>
        <fullName evidence="14">Cytosolic carboxypeptidase-like protein 5</fullName>
        <ecNumber evidence="17">3.4.17.24</ecNumber>
    </recommendedName>
    <alternativeName>
        <fullName evidence="19">ATP/GTP-binding protein-like 5</fullName>
    </alternativeName>
    <alternativeName>
        <fullName evidence="18">Protein deglutamylase CCP5</fullName>
    </alternativeName>
</protein>
<keyword evidence="13" id="KW-0539">Nucleus</keyword>
<evidence type="ECO:0000256" key="1">
    <source>
        <dbReference type="ARBA" id="ARBA00001947"/>
    </source>
</evidence>
<evidence type="ECO:0000256" key="12">
    <source>
        <dbReference type="ARBA" id="ARBA00023212"/>
    </source>
</evidence>
<dbReference type="Pfam" id="PF18027">
    <property type="entry name" value="Pepdidase_M14_N"/>
    <property type="match status" value="1"/>
</dbReference>
<dbReference type="InterPro" id="IPR040626">
    <property type="entry name" value="Pepdidase_M14_N"/>
</dbReference>
<comment type="similarity">
    <text evidence="5 21">Belongs to the peptidase M14 family.</text>
</comment>
<dbReference type="PANTHER" id="PTHR12756:SF12">
    <property type="entry name" value="CYTOSOLIC CARBOXYPEPTIDASE-LIKE PROTEIN 5"/>
    <property type="match status" value="1"/>
</dbReference>
<evidence type="ECO:0000259" key="22">
    <source>
        <dbReference type="PROSITE" id="PS52035"/>
    </source>
</evidence>
<keyword evidence="10" id="KW-0862">Zinc</keyword>
<evidence type="ECO:0000256" key="18">
    <source>
        <dbReference type="ARBA" id="ARBA00032753"/>
    </source>
</evidence>
<dbReference type="GO" id="GO:0005819">
    <property type="term" value="C:spindle"/>
    <property type="evidence" value="ECO:0007669"/>
    <property type="project" value="UniProtKB-SubCell"/>
</dbReference>